<evidence type="ECO:0000313" key="2">
    <source>
        <dbReference type="Proteomes" id="UP001148737"/>
    </source>
</evidence>
<dbReference type="EMBL" id="JANAKD010001843">
    <property type="protein sequence ID" value="KAJ3476124.1"/>
    <property type="molecule type" value="Genomic_DNA"/>
</dbReference>
<organism evidence="1 2">
    <name type="scientific">Lecanicillium saksenae</name>
    <dbReference type="NCBI Taxonomy" id="468837"/>
    <lineage>
        <taxon>Eukaryota</taxon>
        <taxon>Fungi</taxon>
        <taxon>Dikarya</taxon>
        <taxon>Ascomycota</taxon>
        <taxon>Pezizomycotina</taxon>
        <taxon>Sordariomycetes</taxon>
        <taxon>Hypocreomycetidae</taxon>
        <taxon>Hypocreales</taxon>
        <taxon>Cordycipitaceae</taxon>
        <taxon>Lecanicillium</taxon>
    </lineage>
</organism>
<comment type="caution">
    <text evidence="1">The sequence shown here is derived from an EMBL/GenBank/DDBJ whole genome shotgun (WGS) entry which is preliminary data.</text>
</comment>
<accession>A0ACC1QJZ3</accession>
<name>A0ACC1QJZ3_9HYPO</name>
<gene>
    <name evidence="1" type="ORF">NLG97_g9226</name>
</gene>
<reference evidence="1" key="1">
    <citation type="submission" date="2022-07" db="EMBL/GenBank/DDBJ databases">
        <title>Genome Sequence of Lecanicillium saksenae.</title>
        <authorList>
            <person name="Buettner E."/>
        </authorList>
    </citation>
    <scope>NUCLEOTIDE SEQUENCE</scope>
    <source>
        <strain evidence="1">VT-O1</strain>
    </source>
</reference>
<proteinExistence type="predicted"/>
<sequence>MPTVHLLDYVAGNIRSLVNAIEKLGYEVEWIKSPEDVPKAEKLILPGVGHFGHCLSQLSQAGYLRSLGAVRERTKIVFDKTMTNKLHHFDVDMAKFPDVVAFVSGLIKRDYDAPFSMIPGHGRYQHFAVGGRDRIADLLSTWPSTVDNTERCRRLIDLFLVSVLLDAGAGTKWSYKSNENGKVYRRSEGLAIASLEMFKSGLFSGNPENKYQVDFQGLSKLTVDQLAAGLQSRPGNELAGLDGRTDLLLKLSDALKSKTEFFGETGRPGNMIDHLLSHPSTQASSILIVPLPVLWNVLMSGLAPIWPQSPPCQRVLAPGSQSCRSTSSPSG</sequence>
<evidence type="ECO:0000313" key="1">
    <source>
        <dbReference type="EMBL" id="KAJ3476124.1"/>
    </source>
</evidence>
<protein>
    <submittedName>
        <fullName evidence="1">Uncharacterized protein</fullName>
    </submittedName>
</protein>
<dbReference type="Proteomes" id="UP001148737">
    <property type="component" value="Unassembled WGS sequence"/>
</dbReference>
<keyword evidence="2" id="KW-1185">Reference proteome</keyword>